<dbReference type="SUPFAM" id="SSF52738">
    <property type="entry name" value="Methylesterase CheB, C-terminal domain"/>
    <property type="match status" value="1"/>
</dbReference>
<dbReference type="PIRSF" id="PIRSF000876">
    <property type="entry name" value="RR_chemtxs_CheB"/>
    <property type="match status" value="1"/>
</dbReference>
<dbReference type="EC" id="3.1.1.61" evidence="5"/>
<dbReference type="SMART" id="SM00448">
    <property type="entry name" value="REC"/>
    <property type="match status" value="1"/>
</dbReference>
<comment type="subcellular location">
    <subcellularLocation>
        <location evidence="5">Cytoplasm</location>
    </subcellularLocation>
</comment>
<comment type="PTM">
    <text evidence="5">Phosphorylated by CheA. Phosphorylation of the N-terminal regulatory domain activates the methylesterase activity.</text>
</comment>
<evidence type="ECO:0000256" key="4">
    <source>
        <dbReference type="ARBA" id="ARBA00048267"/>
    </source>
</evidence>
<evidence type="ECO:0000256" key="7">
    <source>
        <dbReference type="PROSITE-ProRule" id="PRU00169"/>
    </source>
</evidence>
<dbReference type="RefSeq" id="WP_015335739.1">
    <property type="nucleotide sequence ID" value="NC_020055.1"/>
</dbReference>
<keyword evidence="5 7" id="KW-0597">Phosphoprotein</keyword>
<organism evidence="10 11">
    <name type="scientific">Maridesulfovibrio hydrothermalis AM13 = DSM 14728</name>
    <dbReference type="NCBI Taxonomy" id="1121451"/>
    <lineage>
        <taxon>Bacteria</taxon>
        <taxon>Pseudomonadati</taxon>
        <taxon>Thermodesulfobacteriota</taxon>
        <taxon>Desulfovibrionia</taxon>
        <taxon>Desulfovibrionales</taxon>
        <taxon>Desulfovibrionaceae</taxon>
        <taxon>Maridesulfovibrio</taxon>
    </lineage>
</organism>
<evidence type="ECO:0000256" key="5">
    <source>
        <dbReference type="HAMAP-Rule" id="MF_00099"/>
    </source>
</evidence>
<dbReference type="Gene3D" id="3.40.50.2300">
    <property type="match status" value="1"/>
</dbReference>
<dbReference type="Gene3D" id="3.40.50.180">
    <property type="entry name" value="Methylesterase CheB, C-terminal domain"/>
    <property type="match status" value="1"/>
</dbReference>
<name>L0R8P7_9BACT</name>
<accession>L0R8P7</accession>
<dbReference type="PATRIC" id="fig|1121451.3.peg.1114"/>
<dbReference type="CDD" id="cd16432">
    <property type="entry name" value="CheB_Rec"/>
    <property type="match status" value="1"/>
</dbReference>
<dbReference type="InterPro" id="IPR035909">
    <property type="entry name" value="CheB_C"/>
</dbReference>
<dbReference type="CDD" id="cd17541">
    <property type="entry name" value="REC_CheB-like"/>
    <property type="match status" value="1"/>
</dbReference>
<gene>
    <name evidence="5 10" type="primary">cheB</name>
    <name evidence="10" type="ORF">DESAM_20847</name>
</gene>
<dbReference type="Proteomes" id="UP000010808">
    <property type="component" value="Chromosome"/>
</dbReference>
<dbReference type="EC" id="3.5.1.44" evidence="5"/>
<evidence type="ECO:0000259" key="8">
    <source>
        <dbReference type="PROSITE" id="PS50110"/>
    </source>
</evidence>
<keyword evidence="2 5" id="KW-0145">Chemotaxis</keyword>
<dbReference type="STRING" id="1121451.DESAM_20847"/>
<dbReference type="GO" id="GO:0050568">
    <property type="term" value="F:protein-glutamine glutaminase activity"/>
    <property type="evidence" value="ECO:0007669"/>
    <property type="project" value="UniProtKB-UniRule"/>
</dbReference>
<feature type="domain" description="Response regulatory" evidence="8">
    <location>
        <begin position="2"/>
        <end position="118"/>
    </location>
</feature>
<feature type="active site" evidence="5 6">
    <location>
        <position position="157"/>
    </location>
</feature>
<evidence type="ECO:0000256" key="6">
    <source>
        <dbReference type="PROSITE-ProRule" id="PRU00050"/>
    </source>
</evidence>
<dbReference type="PANTHER" id="PTHR42872">
    <property type="entry name" value="PROTEIN-GLUTAMATE METHYLESTERASE/PROTEIN-GLUTAMINE GLUTAMINASE"/>
    <property type="match status" value="1"/>
</dbReference>
<dbReference type="InterPro" id="IPR011006">
    <property type="entry name" value="CheY-like_superfamily"/>
</dbReference>
<dbReference type="SUPFAM" id="SSF52172">
    <property type="entry name" value="CheY-like"/>
    <property type="match status" value="1"/>
</dbReference>
<feature type="active site" evidence="5 6">
    <location>
        <position position="278"/>
    </location>
</feature>
<dbReference type="InterPro" id="IPR008248">
    <property type="entry name" value="CheB-like"/>
</dbReference>
<dbReference type="GO" id="GO:0006935">
    <property type="term" value="P:chemotaxis"/>
    <property type="evidence" value="ECO:0007669"/>
    <property type="project" value="UniProtKB-UniRule"/>
</dbReference>
<dbReference type="HOGENOM" id="CLU_000445_51_0_7"/>
<comment type="catalytic activity">
    <reaction evidence="4 5">
        <text>[protein]-L-glutamate 5-O-methyl ester + H2O = L-glutamyl-[protein] + methanol + H(+)</text>
        <dbReference type="Rhea" id="RHEA:23236"/>
        <dbReference type="Rhea" id="RHEA-COMP:10208"/>
        <dbReference type="Rhea" id="RHEA-COMP:10311"/>
        <dbReference type="ChEBI" id="CHEBI:15377"/>
        <dbReference type="ChEBI" id="CHEBI:15378"/>
        <dbReference type="ChEBI" id="CHEBI:17790"/>
        <dbReference type="ChEBI" id="CHEBI:29973"/>
        <dbReference type="ChEBI" id="CHEBI:82795"/>
        <dbReference type="EC" id="3.1.1.61"/>
    </reaction>
</comment>
<dbReference type="Pfam" id="PF00072">
    <property type="entry name" value="Response_reg"/>
    <property type="match status" value="1"/>
</dbReference>
<evidence type="ECO:0000259" key="9">
    <source>
        <dbReference type="PROSITE" id="PS50122"/>
    </source>
</evidence>
<dbReference type="OrthoDB" id="9793421at2"/>
<keyword evidence="1 5" id="KW-0963">Cytoplasm</keyword>
<dbReference type="InterPro" id="IPR001789">
    <property type="entry name" value="Sig_transdc_resp-reg_receiver"/>
</dbReference>
<proteinExistence type="inferred from homology"/>
<comment type="similarity">
    <text evidence="5">Belongs to the CheB family.</text>
</comment>
<dbReference type="KEGG" id="dhy:DESAM_20847"/>
<evidence type="ECO:0000256" key="1">
    <source>
        <dbReference type="ARBA" id="ARBA00022490"/>
    </source>
</evidence>
<evidence type="ECO:0000256" key="3">
    <source>
        <dbReference type="ARBA" id="ARBA00022801"/>
    </source>
</evidence>
<comment type="catalytic activity">
    <reaction evidence="5">
        <text>L-glutaminyl-[protein] + H2O = L-glutamyl-[protein] + NH4(+)</text>
        <dbReference type="Rhea" id="RHEA:16441"/>
        <dbReference type="Rhea" id="RHEA-COMP:10207"/>
        <dbReference type="Rhea" id="RHEA-COMP:10208"/>
        <dbReference type="ChEBI" id="CHEBI:15377"/>
        <dbReference type="ChEBI" id="CHEBI:28938"/>
        <dbReference type="ChEBI" id="CHEBI:29973"/>
        <dbReference type="ChEBI" id="CHEBI:30011"/>
        <dbReference type="EC" id="3.5.1.44"/>
    </reaction>
</comment>
<dbReference type="AlphaFoldDB" id="L0R8P7"/>
<dbReference type="PROSITE" id="PS50110">
    <property type="entry name" value="RESPONSE_REGULATORY"/>
    <property type="match status" value="1"/>
</dbReference>
<dbReference type="PROSITE" id="PS50122">
    <property type="entry name" value="CHEB"/>
    <property type="match status" value="1"/>
</dbReference>
<dbReference type="EMBL" id="FO203522">
    <property type="protein sequence ID" value="CCO23134.1"/>
    <property type="molecule type" value="Genomic_DNA"/>
</dbReference>
<evidence type="ECO:0000313" key="10">
    <source>
        <dbReference type="EMBL" id="CCO23134.1"/>
    </source>
</evidence>
<keyword evidence="11" id="KW-1185">Reference proteome</keyword>
<dbReference type="PANTHER" id="PTHR42872:SF6">
    <property type="entry name" value="PROTEIN-GLUTAMATE METHYLESTERASE_PROTEIN-GLUTAMINE GLUTAMINASE"/>
    <property type="match status" value="1"/>
</dbReference>
<protein>
    <recommendedName>
        <fullName evidence="5">Protein-glutamate methylesterase/protein-glutamine glutaminase</fullName>
        <ecNumber evidence="5">3.1.1.61</ecNumber>
        <ecNumber evidence="5">3.5.1.44</ecNumber>
    </recommendedName>
</protein>
<comment type="domain">
    <text evidence="5">Contains a C-terminal catalytic domain, and an N-terminal region which modulates catalytic activity.</text>
</comment>
<feature type="domain" description="CheB-type methylesterase" evidence="9">
    <location>
        <begin position="139"/>
        <end position="336"/>
    </location>
</feature>
<feature type="active site" evidence="5 6">
    <location>
        <position position="184"/>
    </location>
</feature>
<dbReference type="GO" id="GO:0000156">
    <property type="term" value="F:phosphorelay response regulator activity"/>
    <property type="evidence" value="ECO:0007669"/>
    <property type="project" value="InterPro"/>
</dbReference>
<evidence type="ECO:0000313" key="11">
    <source>
        <dbReference type="Proteomes" id="UP000010808"/>
    </source>
</evidence>
<feature type="modified residue" description="4-aspartylphosphate" evidence="5 7">
    <location>
        <position position="52"/>
    </location>
</feature>
<dbReference type="Pfam" id="PF01339">
    <property type="entry name" value="CheB_methylest"/>
    <property type="match status" value="1"/>
</dbReference>
<dbReference type="eggNOG" id="COG2201">
    <property type="taxonomic scope" value="Bacteria"/>
</dbReference>
<dbReference type="HAMAP" id="MF_00099">
    <property type="entry name" value="CheB_chemtxs"/>
    <property type="match status" value="1"/>
</dbReference>
<evidence type="ECO:0000256" key="2">
    <source>
        <dbReference type="ARBA" id="ARBA00022500"/>
    </source>
</evidence>
<dbReference type="GO" id="GO:0008984">
    <property type="term" value="F:protein-glutamate methylesterase activity"/>
    <property type="evidence" value="ECO:0007669"/>
    <property type="project" value="UniProtKB-UniRule"/>
</dbReference>
<reference evidence="10 11" key="1">
    <citation type="submission" date="2012-10" db="EMBL/GenBank/DDBJ databases">
        <authorList>
            <person name="Genoscope - CEA"/>
        </authorList>
    </citation>
    <scope>NUCLEOTIDE SEQUENCE [LARGE SCALE GENOMIC DNA]</scope>
    <source>
        <strain evidence="11">AM13 / DSM 14728</strain>
    </source>
</reference>
<dbReference type="InterPro" id="IPR000673">
    <property type="entry name" value="Sig_transdc_resp-reg_Me-estase"/>
</dbReference>
<keyword evidence="3 5" id="KW-0378">Hydrolase</keyword>
<comment type="function">
    <text evidence="5">Involved in chemotaxis. Part of a chemotaxis signal transduction system that modulates chemotaxis in response to various stimuli. Catalyzes the demethylation of specific methylglutamate residues introduced into the chemoreceptors (methyl-accepting chemotaxis proteins or MCP) by CheR. Also mediates the irreversible deamidation of specific glutamine residues to glutamic acid.</text>
</comment>
<dbReference type="NCBIfam" id="NF009206">
    <property type="entry name" value="PRK12555.1"/>
    <property type="match status" value="1"/>
</dbReference>
<sequence>MRIAIVNDMGIAVEVLKKVITSAGYEIAWIARNGERAIEKCCADVPDIVLMDLNMPVMDGAEATRRIMKKCPCSILVVTASIENNASKVFEAMGAGALDVVATPELGTDGALKGDSNLISKISVLSKLQNNGKHSHIDPKPRLRSRARPPLLAIGSSTGGPSALATLLGDLPEDFPAAIAIVQHVDGQFSENLAQWLDSQTEIKVSLARNGEMLQAGQAVIAPGDTNMLMRPGGTVQITPNSDGNLYVPSVDLFYDSLCCAGFPANSAAVLLTGMGADGAKGLLELKNSGWLTIAQDEKSSVVWGMPGAAVKLNAAREICSINDMARILTRHFNKRFQEKVT</sequence>
<dbReference type="NCBIfam" id="NF001965">
    <property type="entry name" value="PRK00742.1"/>
    <property type="match status" value="1"/>
</dbReference>
<dbReference type="GO" id="GO:0005737">
    <property type="term" value="C:cytoplasm"/>
    <property type="evidence" value="ECO:0007669"/>
    <property type="project" value="UniProtKB-SubCell"/>
</dbReference>